<dbReference type="InterPro" id="IPR016155">
    <property type="entry name" value="Mopterin_synth/thiamin_S_b"/>
</dbReference>
<keyword evidence="2" id="KW-1185">Reference proteome</keyword>
<protein>
    <submittedName>
        <fullName evidence="1">Sulfur carrier protein ThiS</fullName>
    </submittedName>
</protein>
<organism evidence="1 2">
    <name type="scientific">Desulforamulus aquiferis</name>
    <dbReference type="NCBI Taxonomy" id="1397668"/>
    <lineage>
        <taxon>Bacteria</taxon>
        <taxon>Bacillati</taxon>
        <taxon>Bacillota</taxon>
        <taxon>Clostridia</taxon>
        <taxon>Eubacteriales</taxon>
        <taxon>Peptococcaceae</taxon>
        <taxon>Desulforamulus</taxon>
    </lineage>
</organism>
<dbReference type="CDD" id="cd00565">
    <property type="entry name" value="Ubl_ThiS"/>
    <property type="match status" value="1"/>
</dbReference>
<dbReference type="Pfam" id="PF02597">
    <property type="entry name" value="ThiS"/>
    <property type="match status" value="1"/>
</dbReference>
<comment type="caution">
    <text evidence="1">The sequence shown here is derived from an EMBL/GenBank/DDBJ whole genome shotgun (WGS) entry which is preliminary data.</text>
</comment>
<dbReference type="InterPro" id="IPR003749">
    <property type="entry name" value="ThiS/MoaD-like"/>
</dbReference>
<dbReference type="InterPro" id="IPR010035">
    <property type="entry name" value="Thi_S"/>
</dbReference>
<dbReference type="InterPro" id="IPR012675">
    <property type="entry name" value="Beta-grasp_dom_sf"/>
</dbReference>
<proteinExistence type="predicted"/>
<accession>A0AAW7ZFH6</accession>
<reference evidence="1" key="1">
    <citation type="journal article" date="2023" name="J. Hazard. Mater.">
        <title>Anaerobic biodegradation of pyrene and benzo[a]pyrene by a new sulfate-reducing Desulforamulus aquiferis strain DSA.</title>
        <authorList>
            <person name="Zhang Z."/>
            <person name="Sun J."/>
            <person name="Gong X."/>
            <person name="Wang C."/>
            <person name="Wang H."/>
        </authorList>
    </citation>
    <scope>NUCLEOTIDE SEQUENCE</scope>
    <source>
        <strain evidence="1">DSA</strain>
    </source>
</reference>
<dbReference type="Gene3D" id="3.10.20.30">
    <property type="match status" value="1"/>
</dbReference>
<dbReference type="Proteomes" id="UP001172911">
    <property type="component" value="Unassembled WGS sequence"/>
</dbReference>
<dbReference type="PANTHER" id="PTHR34472:SF1">
    <property type="entry name" value="SULFUR CARRIER PROTEIN THIS"/>
    <property type="match status" value="1"/>
</dbReference>
<evidence type="ECO:0000313" key="1">
    <source>
        <dbReference type="EMBL" id="MDO7788096.1"/>
    </source>
</evidence>
<dbReference type="EMBL" id="JARPTC010000019">
    <property type="protein sequence ID" value="MDO7788096.1"/>
    <property type="molecule type" value="Genomic_DNA"/>
</dbReference>
<dbReference type="PANTHER" id="PTHR34472">
    <property type="entry name" value="SULFUR CARRIER PROTEIN THIS"/>
    <property type="match status" value="1"/>
</dbReference>
<dbReference type="SUPFAM" id="SSF54285">
    <property type="entry name" value="MoaD/ThiS"/>
    <property type="match status" value="1"/>
</dbReference>
<dbReference type="NCBIfam" id="TIGR01683">
    <property type="entry name" value="thiS"/>
    <property type="match status" value="1"/>
</dbReference>
<gene>
    <name evidence="1" type="primary">thiS</name>
    <name evidence="1" type="ORF">P6N53_12760</name>
</gene>
<name>A0AAW7ZFH6_9FIRM</name>
<dbReference type="AlphaFoldDB" id="A0AAW7ZFH6"/>
<reference evidence="1" key="2">
    <citation type="submission" date="2023-03" db="EMBL/GenBank/DDBJ databases">
        <authorList>
            <person name="Zhang Z."/>
        </authorList>
    </citation>
    <scope>NUCLEOTIDE SEQUENCE</scope>
    <source>
        <strain evidence="1">DSA</strain>
    </source>
</reference>
<dbReference type="RefSeq" id="WP_304543712.1">
    <property type="nucleotide sequence ID" value="NZ_JARPTC010000019.1"/>
</dbReference>
<sequence length="66" mass="7540">MNIVLNGKELILAEGMSIENLIEQRGLRPDTIIVEHNLQVVKRERWSSILLKENDQLEILRFVGGG</sequence>
<evidence type="ECO:0000313" key="2">
    <source>
        <dbReference type="Proteomes" id="UP001172911"/>
    </source>
</evidence>